<proteinExistence type="predicted"/>
<keyword evidence="2" id="KW-1185">Reference proteome</keyword>
<evidence type="ECO:0000313" key="2">
    <source>
        <dbReference type="Proteomes" id="UP000034024"/>
    </source>
</evidence>
<dbReference type="AlphaFoldDB" id="A0A0F7JMD7"/>
<dbReference type="Proteomes" id="UP000034024">
    <property type="component" value="Chromosome"/>
</dbReference>
<organism evidence="1 2">
    <name type="scientific">Deinococcus soli</name>
    <name type="common">ex Cha et al. 2016</name>
    <dbReference type="NCBI Taxonomy" id="1309411"/>
    <lineage>
        <taxon>Bacteria</taxon>
        <taxon>Thermotogati</taxon>
        <taxon>Deinococcota</taxon>
        <taxon>Deinococci</taxon>
        <taxon>Deinococcales</taxon>
        <taxon>Deinococcaceae</taxon>
        <taxon>Deinococcus</taxon>
    </lineage>
</organism>
<reference evidence="1 2" key="1">
    <citation type="submission" date="2015-01" db="EMBL/GenBank/DDBJ databases">
        <title>Deinococcus soli/N5/whole genome sequencing.</title>
        <authorList>
            <person name="Kim M.K."/>
            <person name="Srinivasan S."/>
            <person name="Lee J.-J."/>
        </authorList>
    </citation>
    <scope>NUCLEOTIDE SEQUENCE [LARGE SCALE GENOMIC DNA]</scope>
    <source>
        <strain evidence="1 2">N5</strain>
    </source>
</reference>
<sequence length="94" mass="10421">MPLTFTAELFHWRGPAPHYFLRVPAELVTDLKDAARFVTYGWGMIPCEAVVGETRFRTSIFPKDGGYLLPVKVAVRRAEALEEGQAVTVTVTPG</sequence>
<dbReference type="RefSeq" id="WP_046843119.1">
    <property type="nucleotide sequence ID" value="NZ_BMHJ01000003.1"/>
</dbReference>
<dbReference type="OrthoDB" id="9808666at2"/>
<dbReference type="KEGG" id="dch:SY84_05145"/>
<dbReference type="PATRIC" id="fig|1309411.5.peg.1057"/>
<dbReference type="Pfam" id="PF08922">
    <property type="entry name" value="DUF1905"/>
    <property type="match status" value="1"/>
</dbReference>
<gene>
    <name evidence="1" type="ORF">SY84_05145</name>
</gene>
<evidence type="ECO:0000313" key="1">
    <source>
        <dbReference type="EMBL" id="AKH16544.1"/>
    </source>
</evidence>
<evidence type="ECO:0008006" key="3">
    <source>
        <dbReference type="Google" id="ProtNLM"/>
    </source>
</evidence>
<accession>A0A0F7JMD7</accession>
<protein>
    <recommendedName>
        <fullName evidence="3">DUF1905 domain-containing protein</fullName>
    </recommendedName>
</protein>
<name>A0A0F7JMD7_9DEIO</name>
<dbReference type="EMBL" id="CP011389">
    <property type="protein sequence ID" value="AKH16544.1"/>
    <property type="molecule type" value="Genomic_DNA"/>
</dbReference>
<dbReference type="InterPro" id="IPR015018">
    <property type="entry name" value="DUF1905"/>
</dbReference>
<dbReference type="SUPFAM" id="SSF141694">
    <property type="entry name" value="AF2212/PG0164-like"/>
    <property type="match status" value="1"/>
</dbReference>
<dbReference type="Gene3D" id="2.40.30.100">
    <property type="entry name" value="AF2212/PG0164-like"/>
    <property type="match status" value="1"/>
</dbReference>
<dbReference type="InterPro" id="IPR037079">
    <property type="entry name" value="AF2212/PG0164-like_sf"/>
</dbReference>